<dbReference type="Proteomes" id="UP000594263">
    <property type="component" value="Unplaced"/>
</dbReference>
<name>A0A7N0ZSI8_KALFE</name>
<sequence>MMINNKDFNSGMQMGRCLSDNPYHPRSLFMWFELVDLNANFEEQFLIVRKLIQNCKFLIMQMGRCLSDNLYFSQNCKLKILFSTLLIVY</sequence>
<evidence type="ECO:0000313" key="2">
    <source>
        <dbReference type="Proteomes" id="UP000594263"/>
    </source>
</evidence>
<protein>
    <submittedName>
        <fullName evidence="1">Uncharacterized protein</fullName>
    </submittedName>
</protein>
<evidence type="ECO:0000313" key="1">
    <source>
        <dbReference type="EnsemblPlants" id="Kaladp0024s0510.1.v1.1.CDS.1"/>
    </source>
</evidence>
<organism evidence="1 2">
    <name type="scientific">Kalanchoe fedtschenkoi</name>
    <name type="common">Lavender scallops</name>
    <name type="synonym">South American air plant</name>
    <dbReference type="NCBI Taxonomy" id="63787"/>
    <lineage>
        <taxon>Eukaryota</taxon>
        <taxon>Viridiplantae</taxon>
        <taxon>Streptophyta</taxon>
        <taxon>Embryophyta</taxon>
        <taxon>Tracheophyta</taxon>
        <taxon>Spermatophyta</taxon>
        <taxon>Magnoliopsida</taxon>
        <taxon>eudicotyledons</taxon>
        <taxon>Gunneridae</taxon>
        <taxon>Pentapetalae</taxon>
        <taxon>Saxifragales</taxon>
        <taxon>Crassulaceae</taxon>
        <taxon>Kalanchoe</taxon>
    </lineage>
</organism>
<accession>A0A7N0ZSI8</accession>
<dbReference type="Gramene" id="Kaladp0024s0510.1.v1.1">
    <property type="protein sequence ID" value="Kaladp0024s0510.1.v1.1.CDS.1"/>
    <property type="gene ID" value="Kaladp0024s0510.v1.1"/>
</dbReference>
<proteinExistence type="predicted"/>
<keyword evidence="2" id="KW-1185">Reference proteome</keyword>
<reference evidence="1" key="1">
    <citation type="submission" date="2021-01" db="UniProtKB">
        <authorList>
            <consortium name="EnsemblPlants"/>
        </authorList>
    </citation>
    <scope>IDENTIFICATION</scope>
</reference>
<dbReference type="AlphaFoldDB" id="A0A7N0ZSI8"/>
<dbReference type="EnsemblPlants" id="Kaladp0024s0510.1.v1.1">
    <property type="protein sequence ID" value="Kaladp0024s0510.1.v1.1.CDS.1"/>
    <property type="gene ID" value="Kaladp0024s0510.v1.1"/>
</dbReference>